<evidence type="ECO:0000313" key="2">
    <source>
        <dbReference type="EMBL" id="VVC33892.1"/>
    </source>
</evidence>
<dbReference type="Proteomes" id="UP000325440">
    <property type="component" value="Unassembled WGS sequence"/>
</dbReference>
<dbReference type="AlphaFoldDB" id="A0A5E4MWS5"/>
<sequence>MYILRVVHRVCVHALIHAVVRARALRGVAGERPRAEDDSGSAAVRLSFACQYRKSPGTRVSRARGGRRAGAYLTTRGPGNDKGTGIKRSGRADRSATARARNNDAASGVVPLIYLYNNFMTRAPRERKLRRAFTAVRGGFIHARPPFSGLRRDVNAAARQRSPRPSFDIRGEYTCGRLCHKIYQPLRLKSRKRPWKTAKDLIRSGFETKKYWCDEWTNSTILIKNKNLVLDPNQGVMGHGRCANMMFKWRLQDSPACDCGNDRQTINHIIKECQLRKFNRGIEGIHVITPVAVKWIRELDVHL</sequence>
<reference evidence="2 3" key="1">
    <citation type="submission" date="2019-08" db="EMBL/GenBank/DDBJ databases">
        <authorList>
            <person name="Alioto T."/>
            <person name="Alioto T."/>
            <person name="Gomez Garrido J."/>
        </authorList>
    </citation>
    <scope>NUCLEOTIDE SEQUENCE [LARGE SCALE GENOMIC DNA]</scope>
</reference>
<evidence type="ECO:0000313" key="3">
    <source>
        <dbReference type="Proteomes" id="UP000325440"/>
    </source>
</evidence>
<feature type="region of interest" description="Disordered" evidence="1">
    <location>
        <begin position="57"/>
        <end position="100"/>
    </location>
</feature>
<name>A0A5E4MWS5_9HEMI</name>
<organism evidence="2 3">
    <name type="scientific">Cinara cedri</name>
    <dbReference type="NCBI Taxonomy" id="506608"/>
    <lineage>
        <taxon>Eukaryota</taxon>
        <taxon>Metazoa</taxon>
        <taxon>Ecdysozoa</taxon>
        <taxon>Arthropoda</taxon>
        <taxon>Hexapoda</taxon>
        <taxon>Insecta</taxon>
        <taxon>Pterygota</taxon>
        <taxon>Neoptera</taxon>
        <taxon>Paraneoptera</taxon>
        <taxon>Hemiptera</taxon>
        <taxon>Sternorrhyncha</taxon>
        <taxon>Aphidomorpha</taxon>
        <taxon>Aphidoidea</taxon>
        <taxon>Aphididae</taxon>
        <taxon>Lachninae</taxon>
        <taxon>Cinara</taxon>
    </lineage>
</organism>
<gene>
    <name evidence="2" type="ORF">CINCED_3A009600</name>
</gene>
<protein>
    <submittedName>
        <fullName evidence="2">Uncharacterized protein</fullName>
    </submittedName>
</protein>
<proteinExistence type="predicted"/>
<dbReference type="OrthoDB" id="411823at2759"/>
<keyword evidence="3" id="KW-1185">Reference proteome</keyword>
<accession>A0A5E4MWS5</accession>
<evidence type="ECO:0000256" key="1">
    <source>
        <dbReference type="SAM" id="MobiDB-lite"/>
    </source>
</evidence>
<dbReference type="EMBL" id="CABPRJ010000978">
    <property type="protein sequence ID" value="VVC33892.1"/>
    <property type="molecule type" value="Genomic_DNA"/>
</dbReference>